<dbReference type="AlphaFoldDB" id="A0A2P2P104"/>
<proteinExistence type="predicted"/>
<sequence length="76" mass="8332">MHISFTIPSTATVTGCHFSSLTARASTRSHPTPVSFSTLQLARVSLFLIPCSSTSPNWVPRMKFYLYSSACFVVAM</sequence>
<evidence type="ECO:0000313" key="1">
    <source>
        <dbReference type="EMBL" id="MBX48383.1"/>
    </source>
</evidence>
<name>A0A2P2P104_RHIMU</name>
<dbReference type="EMBL" id="GGEC01067899">
    <property type="protein sequence ID" value="MBX48383.1"/>
    <property type="molecule type" value="Transcribed_RNA"/>
</dbReference>
<protein>
    <submittedName>
        <fullName evidence="1">Uncharacterized protein</fullName>
    </submittedName>
</protein>
<accession>A0A2P2P104</accession>
<organism evidence="1">
    <name type="scientific">Rhizophora mucronata</name>
    <name type="common">Asiatic mangrove</name>
    <dbReference type="NCBI Taxonomy" id="61149"/>
    <lineage>
        <taxon>Eukaryota</taxon>
        <taxon>Viridiplantae</taxon>
        <taxon>Streptophyta</taxon>
        <taxon>Embryophyta</taxon>
        <taxon>Tracheophyta</taxon>
        <taxon>Spermatophyta</taxon>
        <taxon>Magnoliopsida</taxon>
        <taxon>eudicotyledons</taxon>
        <taxon>Gunneridae</taxon>
        <taxon>Pentapetalae</taxon>
        <taxon>rosids</taxon>
        <taxon>fabids</taxon>
        <taxon>Malpighiales</taxon>
        <taxon>Rhizophoraceae</taxon>
        <taxon>Rhizophora</taxon>
    </lineage>
</organism>
<reference evidence="1" key="1">
    <citation type="submission" date="2018-02" db="EMBL/GenBank/DDBJ databases">
        <title>Rhizophora mucronata_Transcriptome.</title>
        <authorList>
            <person name="Meera S.P."/>
            <person name="Sreeshan A."/>
            <person name="Augustine A."/>
        </authorList>
    </citation>
    <scope>NUCLEOTIDE SEQUENCE</scope>
    <source>
        <tissue evidence="1">Leaf</tissue>
    </source>
</reference>